<protein>
    <recommendedName>
        <fullName evidence="3">Negative regulator of systemic acquired resistance SNI1</fullName>
    </recommendedName>
</protein>
<evidence type="ECO:0000313" key="1">
    <source>
        <dbReference type="EMBL" id="KAB2601292.1"/>
    </source>
</evidence>
<dbReference type="GO" id="GO:0045892">
    <property type="term" value="P:negative regulation of DNA-templated transcription"/>
    <property type="evidence" value="ECO:0007669"/>
    <property type="project" value="InterPro"/>
</dbReference>
<reference evidence="1 2" key="1">
    <citation type="submission" date="2019-09" db="EMBL/GenBank/DDBJ databases">
        <authorList>
            <person name="Ou C."/>
        </authorList>
    </citation>
    <scope>NUCLEOTIDE SEQUENCE [LARGE SCALE GENOMIC DNA]</scope>
    <source>
        <strain evidence="1">S2</strain>
        <tissue evidence="1">Leaf</tissue>
    </source>
</reference>
<sequence length="415" mass="46219">MERPSSTRNVGGIEENILAILGSSEAKDNQDAYEDNKVPNAHRFPRVYSYDADKSKSSSSLPVLIVVEEAWFPFAFSSEIISNEKGAANNSGRPVDSYSFQLLIQERVDATGEANFQASETKSLAKMLLFQYLINVLEWDFLPRNCIYKETTNWVVLRESLLNMLLDCLTIMCNLYQTHAGFTDDLICSKNSVAQPAENFDTGPAIALLEIGKNTCIAMQKFLVIIMELDVSKQSADTQGSTTRADGIRTPLLEMILEELTYNKEILDPFLQVFDEPKWKLKIVVQYLWKYIAKPSIRTRKSNGPPDDDASFNGALKCFSNITSARSTIKKIRTEVVQLLLAHGFQAHLSLPCENRLVGDASASDEETSSGSLVEICENIISAFKNMKAADKRMEISSLGREALFTAATMLSAEL</sequence>
<accession>A0A5N5FJA8</accession>
<evidence type="ECO:0008006" key="3">
    <source>
        <dbReference type="Google" id="ProtNLM"/>
    </source>
</evidence>
<dbReference type="Proteomes" id="UP000327157">
    <property type="component" value="Chromosome 10"/>
</dbReference>
<dbReference type="OrthoDB" id="1885692at2759"/>
<dbReference type="PANTHER" id="PTHR37243">
    <property type="entry name" value="NEGATIVE REGULATOR OF SYSTEMIC ACQUIRED RESISTANCE SNI1"/>
    <property type="match status" value="1"/>
</dbReference>
<reference evidence="1 2" key="3">
    <citation type="submission" date="2019-11" db="EMBL/GenBank/DDBJ databases">
        <title>A de novo genome assembly of a pear dwarfing rootstock.</title>
        <authorList>
            <person name="Wang F."/>
            <person name="Wang J."/>
            <person name="Li S."/>
            <person name="Zhang Y."/>
            <person name="Fang M."/>
            <person name="Ma L."/>
            <person name="Zhao Y."/>
            <person name="Jiang S."/>
        </authorList>
    </citation>
    <scope>NUCLEOTIDE SEQUENCE [LARGE SCALE GENOMIC DNA]</scope>
    <source>
        <strain evidence="1">S2</strain>
        <tissue evidence="1">Leaf</tissue>
    </source>
</reference>
<reference evidence="2" key="2">
    <citation type="submission" date="2019-10" db="EMBL/GenBank/DDBJ databases">
        <title>A de novo genome assembly of a pear dwarfing rootstock.</title>
        <authorList>
            <person name="Wang F."/>
            <person name="Wang J."/>
            <person name="Li S."/>
            <person name="Zhang Y."/>
            <person name="Fang M."/>
            <person name="Ma L."/>
            <person name="Zhao Y."/>
            <person name="Jiang S."/>
        </authorList>
    </citation>
    <scope>NUCLEOTIDE SEQUENCE [LARGE SCALE GENOMIC DNA]</scope>
</reference>
<proteinExistence type="predicted"/>
<dbReference type="AlphaFoldDB" id="A0A5N5FJA8"/>
<dbReference type="GO" id="GO:0000976">
    <property type="term" value="F:transcription cis-regulatory region binding"/>
    <property type="evidence" value="ECO:0007669"/>
    <property type="project" value="TreeGrafter"/>
</dbReference>
<organism evidence="1 2">
    <name type="scientific">Pyrus ussuriensis x Pyrus communis</name>
    <dbReference type="NCBI Taxonomy" id="2448454"/>
    <lineage>
        <taxon>Eukaryota</taxon>
        <taxon>Viridiplantae</taxon>
        <taxon>Streptophyta</taxon>
        <taxon>Embryophyta</taxon>
        <taxon>Tracheophyta</taxon>
        <taxon>Spermatophyta</taxon>
        <taxon>Magnoliopsida</taxon>
        <taxon>eudicotyledons</taxon>
        <taxon>Gunneridae</taxon>
        <taxon>Pentapetalae</taxon>
        <taxon>rosids</taxon>
        <taxon>fabids</taxon>
        <taxon>Rosales</taxon>
        <taxon>Rosaceae</taxon>
        <taxon>Amygdaloideae</taxon>
        <taxon>Maleae</taxon>
        <taxon>Pyrus</taxon>
    </lineage>
</organism>
<evidence type="ECO:0000313" key="2">
    <source>
        <dbReference type="Proteomes" id="UP000327157"/>
    </source>
</evidence>
<keyword evidence="2" id="KW-1185">Reference proteome</keyword>
<dbReference type="GO" id="GO:0030915">
    <property type="term" value="C:Smc5-Smc6 complex"/>
    <property type="evidence" value="ECO:0007669"/>
    <property type="project" value="InterPro"/>
</dbReference>
<dbReference type="GO" id="GO:0006974">
    <property type="term" value="P:DNA damage response"/>
    <property type="evidence" value="ECO:0007669"/>
    <property type="project" value="InterPro"/>
</dbReference>
<comment type="caution">
    <text evidence="1">The sequence shown here is derived from an EMBL/GenBank/DDBJ whole genome shotgun (WGS) entry which is preliminary data.</text>
</comment>
<dbReference type="GO" id="GO:0005634">
    <property type="term" value="C:nucleus"/>
    <property type="evidence" value="ECO:0007669"/>
    <property type="project" value="InterPro"/>
</dbReference>
<name>A0A5N5FJA8_9ROSA</name>
<dbReference type="PANTHER" id="PTHR37243:SF2">
    <property type="entry name" value="NEGATIVE REGULATOR OF SYSTEMIC ACQUIRED RESISTANCE SNI1"/>
    <property type="match status" value="1"/>
</dbReference>
<dbReference type="GO" id="GO:0010113">
    <property type="term" value="P:negative regulation of systemic acquired resistance"/>
    <property type="evidence" value="ECO:0007669"/>
    <property type="project" value="TreeGrafter"/>
</dbReference>
<dbReference type="InterPro" id="IPR034561">
    <property type="entry name" value="SNI1"/>
</dbReference>
<dbReference type="EMBL" id="SMOL01000695">
    <property type="protein sequence ID" value="KAB2601292.1"/>
    <property type="molecule type" value="Genomic_DNA"/>
</dbReference>
<gene>
    <name evidence="1" type="ORF">D8674_002297</name>
</gene>